<dbReference type="Pfam" id="PF07690">
    <property type="entry name" value="MFS_1"/>
    <property type="match status" value="1"/>
</dbReference>
<dbReference type="InterPro" id="IPR020846">
    <property type="entry name" value="MFS_dom"/>
</dbReference>
<name>C5DLR3_LACTC</name>
<dbReference type="KEGG" id="lth:KLTH0G02816g"/>
<feature type="transmembrane region" description="Helical" evidence="3">
    <location>
        <begin position="279"/>
        <end position="298"/>
    </location>
</feature>
<sequence length="469" mass="51156">MTSVNSSYNGSDEEKLEQTKVTENVNRIEVPDGGLRAWGVVAAYFLFNISTWGANAGFSVYLAEYLKVGRFANAGALDYATIGGLAFGAGLFFAPAISYLVHITSAQLVIAVGIALQCAGLLLAAFSANLWELYLTQGVLISFGLAFISIPSITLVPQWFRYKRNLAQGIASGGSGAGGIVFNLGMEKVMRARSVKWALIVQCILCTALSCIGLSLTRTRLKHIWRGQKPKFWFFDREIIKSWGYWFVVLYVSMTMLGYVVLLYSMSAFTVSLGYSQNQGSIVSCMISVGALVGRPFVGFSADRFGAVTVSIVAHLIVAIFSLAMWIPCRNFATALIFSLIVGLFMGSIWSLIAPIIGRVVGLPKMGVCMGMIWTFLSAFGITAPIIGLVLRDENNPTGNNFIRTAIFAGMMYFGSVVALWFLRALLIARDEIATEAKTGSDEGELHLQITFKSWAKGLFKLRNLPRQI</sequence>
<feature type="transmembrane region" description="Helical" evidence="3">
    <location>
        <begin position="333"/>
        <end position="357"/>
    </location>
</feature>
<dbReference type="eggNOG" id="KOG2504">
    <property type="taxonomic scope" value="Eukaryota"/>
</dbReference>
<dbReference type="GO" id="GO:0022857">
    <property type="term" value="F:transmembrane transporter activity"/>
    <property type="evidence" value="ECO:0007669"/>
    <property type="project" value="InterPro"/>
</dbReference>
<evidence type="ECO:0000256" key="2">
    <source>
        <dbReference type="ARBA" id="ARBA00006727"/>
    </source>
</evidence>
<keyword evidence="6" id="KW-1185">Reference proteome</keyword>
<keyword evidence="3" id="KW-1133">Transmembrane helix</keyword>
<feature type="transmembrane region" description="Helical" evidence="3">
    <location>
        <begin position="305"/>
        <end position="327"/>
    </location>
</feature>
<protein>
    <submittedName>
        <fullName evidence="5">KLTH0G02816p</fullName>
    </submittedName>
</protein>
<dbReference type="AlphaFoldDB" id="C5DLR3"/>
<comment type="subcellular location">
    <subcellularLocation>
        <location evidence="1">Membrane</location>
        <topology evidence="1">Multi-pass membrane protein</topology>
    </subcellularLocation>
</comment>
<keyword evidence="3" id="KW-0472">Membrane</keyword>
<keyword evidence="3" id="KW-0812">Transmembrane</keyword>
<feature type="transmembrane region" description="Helical" evidence="3">
    <location>
        <begin position="134"/>
        <end position="154"/>
    </location>
</feature>
<dbReference type="PANTHER" id="PTHR11360">
    <property type="entry name" value="MONOCARBOXYLATE TRANSPORTER"/>
    <property type="match status" value="1"/>
</dbReference>
<comment type="similarity">
    <text evidence="2">Belongs to the major facilitator superfamily. Monocarboxylate porter (TC 2.A.1.13) family.</text>
</comment>
<dbReference type="OrthoDB" id="6499973at2759"/>
<dbReference type="GeneID" id="8293424"/>
<dbReference type="SUPFAM" id="SSF103473">
    <property type="entry name" value="MFS general substrate transporter"/>
    <property type="match status" value="1"/>
</dbReference>
<dbReference type="HOGENOM" id="CLU_001265_1_2_1"/>
<feature type="transmembrane region" description="Helical" evidence="3">
    <location>
        <begin position="37"/>
        <end position="62"/>
    </location>
</feature>
<feature type="transmembrane region" description="Helical" evidence="3">
    <location>
        <begin position="197"/>
        <end position="216"/>
    </location>
</feature>
<evidence type="ECO:0000259" key="4">
    <source>
        <dbReference type="PROSITE" id="PS50850"/>
    </source>
</evidence>
<dbReference type="Proteomes" id="UP000002036">
    <property type="component" value="Chromosome G"/>
</dbReference>
<evidence type="ECO:0000256" key="1">
    <source>
        <dbReference type="ARBA" id="ARBA00004141"/>
    </source>
</evidence>
<dbReference type="EMBL" id="CU928171">
    <property type="protein sequence ID" value="CAR24724.1"/>
    <property type="molecule type" value="Genomic_DNA"/>
</dbReference>
<dbReference type="PANTHER" id="PTHR11360:SF315">
    <property type="entry name" value="TRANSPORTER MCH2-RELATED"/>
    <property type="match status" value="1"/>
</dbReference>
<feature type="transmembrane region" description="Helical" evidence="3">
    <location>
        <begin position="369"/>
        <end position="390"/>
    </location>
</feature>
<dbReference type="GO" id="GO:0016020">
    <property type="term" value="C:membrane"/>
    <property type="evidence" value="ECO:0007669"/>
    <property type="project" value="UniProtKB-SubCell"/>
</dbReference>
<dbReference type="FunCoup" id="C5DLR3">
    <property type="interactions" value="162"/>
</dbReference>
<evidence type="ECO:0000313" key="5">
    <source>
        <dbReference type="EMBL" id="CAR24724.1"/>
    </source>
</evidence>
<dbReference type="InterPro" id="IPR036259">
    <property type="entry name" value="MFS_trans_sf"/>
</dbReference>
<dbReference type="InterPro" id="IPR050327">
    <property type="entry name" value="Proton-linked_MCT"/>
</dbReference>
<feature type="transmembrane region" description="Helical" evidence="3">
    <location>
        <begin position="108"/>
        <end position="128"/>
    </location>
</feature>
<gene>
    <name evidence="5" type="ordered locus">KLTH0G02816g</name>
</gene>
<evidence type="ECO:0000256" key="3">
    <source>
        <dbReference type="SAM" id="Phobius"/>
    </source>
</evidence>
<feature type="domain" description="Major facilitator superfamily (MFS) profile" evidence="4">
    <location>
        <begin position="244"/>
        <end position="469"/>
    </location>
</feature>
<dbReference type="InParanoid" id="C5DLR3"/>
<evidence type="ECO:0000313" key="6">
    <source>
        <dbReference type="Proteomes" id="UP000002036"/>
    </source>
</evidence>
<feature type="transmembrane region" description="Helical" evidence="3">
    <location>
        <begin position="402"/>
        <end position="423"/>
    </location>
</feature>
<dbReference type="PROSITE" id="PS50850">
    <property type="entry name" value="MFS"/>
    <property type="match status" value="1"/>
</dbReference>
<feature type="transmembrane region" description="Helical" evidence="3">
    <location>
        <begin position="82"/>
        <end position="101"/>
    </location>
</feature>
<dbReference type="Gene3D" id="1.20.1250.20">
    <property type="entry name" value="MFS general substrate transporter like domains"/>
    <property type="match status" value="2"/>
</dbReference>
<proteinExistence type="inferred from homology"/>
<accession>C5DLR3</accession>
<dbReference type="InterPro" id="IPR011701">
    <property type="entry name" value="MFS"/>
</dbReference>
<organism evidence="5 6">
    <name type="scientific">Lachancea thermotolerans (strain ATCC 56472 / CBS 6340 / NRRL Y-8284)</name>
    <name type="common">Yeast</name>
    <name type="synonym">Kluyveromyces thermotolerans</name>
    <dbReference type="NCBI Taxonomy" id="559295"/>
    <lineage>
        <taxon>Eukaryota</taxon>
        <taxon>Fungi</taxon>
        <taxon>Dikarya</taxon>
        <taxon>Ascomycota</taxon>
        <taxon>Saccharomycotina</taxon>
        <taxon>Saccharomycetes</taxon>
        <taxon>Saccharomycetales</taxon>
        <taxon>Saccharomycetaceae</taxon>
        <taxon>Lachancea</taxon>
    </lineage>
</organism>
<reference evidence="5 6" key="1">
    <citation type="journal article" date="2009" name="Genome Res.">
        <title>Comparative genomics of protoploid Saccharomycetaceae.</title>
        <authorList>
            <consortium name="The Genolevures Consortium"/>
            <person name="Souciet J.-L."/>
            <person name="Dujon B."/>
            <person name="Gaillardin C."/>
            <person name="Johnston M."/>
            <person name="Baret P.V."/>
            <person name="Cliften P."/>
            <person name="Sherman D.J."/>
            <person name="Weissenbach J."/>
            <person name="Westhof E."/>
            <person name="Wincker P."/>
            <person name="Jubin C."/>
            <person name="Poulain J."/>
            <person name="Barbe V."/>
            <person name="Segurens B."/>
            <person name="Artiguenave F."/>
            <person name="Anthouard V."/>
            <person name="Vacherie B."/>
            <person name="Val M.-E."/>
            <person name="Fulton R.S."/>
            <person name="Minx P."/>
            <person name="Wilson R."/>
            <person name="Durrens P."/>
            <person name="Jean G."/>
            <person name="Marck C."/>
            <person name="Martin T."/>
            <person name="Nikolski M."/>
            <person name="Rolland T."/>
            <person name="Seret M.-L."/>
            <person name="Casaregola S."/>
            <person name="Despons L."/>
            <person name="Fairhead C."/>
            <person name="Fischer G."/>
            <person name="Lafontaine I."/>
            <person name="Leh V."/>
            <person name="Lemaire M."/>
            <person name="de Montigny J."/>
            <person name="Neuveglise C."/>
            <person name="Thierry A."/>
            <person name="Blanc-Lenfle I."/>
            <person name="Bleykasten C."/>
            <person name="Diffels J."/>
            <person name="Fritsch E."/>
            <person name="Frangeul L."/>
            <person name="Goeffon A."/>
            <person name="Jauniaux N."/>
            <person name="Kachouri-Lafond R."/>
            <person name="Payen C."/>
            <person name="Potier S."/>
            <person name="Pribylova L."/>
            <person name="Ozanne C."/>
            <person name="Richard G.-F."/>
            <person name="Sacerdot C."/>
            <person name="Straub M.-L."/>
            <person name="Talla E."/>
        </authorList>
    </citation>
    <scope>NUCLEOTIDE SEQUENCE [LARGE SCALE GENOMIC DNA]</scope>
    <source>
        <strain evidence="6">ATCC 56472 / CBS 6340 / NRRL Y-8284</strain>
    </source>
</reference>
<dbReference type="OMA" id="ACVFWLQ"/>
<dbReference type="RefSeq" id="XP_002555161.1">
    <property type="nucleotide sequence ID" value="XM_002555115.1"/>
</dbReference>
<feature type="transmembrane region" description="Helical" evidence="3">
    <location>
        <begin position="243"/>
        <end position="267"/>
    </location>
</feature>